<proteinExistence type="predicted"/>
<keyword evidence="3" id="KW-1185">Reference proteome</keyword>
<dbReference type="InParanoid" id="A0A804LYR3"/>
<reference evidence="2" key="3">
    <citation type="submission" date="2021-05" db="UniProtKB">
        <authorList>
            <consortium name="EnsemblPlants"/>
        </authorList>
    </citation>
    <scope>IDENTIFICATION</scope>
    <source>
        <strain evidence="2">cv. B73</strain>
    </source>
</reference>
<organism evidence="2 3">
    <name type="scientific">Zea mays</name>
    <name type="common">Maize</name>
    <dbReference type="NCBI Taxonomy" id="4577"/>
    <lineage>
        <taxon>Eukaryota</taxon>
        <taxon>Viridiplantae</taxon>
        <taxon>Streptophyta</taxon>
        <taxon>Embryophyta</taxon>
        <taxon>Tracheophyta</taxon>
        <taxon>Spermatophyta</taxon>
        <taxon>Magnoliopsida</taxon>
        <taxon>Liliopsida</taxon>
        <taxon>Poales</taxon>
        <taxon>Poaceae</taxon>
        <taxon>PACMAD clade</taxon>
        <taxon>Panicoideae</taxon>
        <taxon>Andropogonodae</taxon>
        <taxon>Andropogoneae</taxon>
        <taxon>Tripsacinae</taxon>
        <taxon>Zea</taxon>
    </lineage>
</organism>
<sequence>MGVHQRRCLSGLSVKFQPDPDATRQTAGARILRASHLRICPVSAGWSAINRFAPAPQACVHGARCGPPASPRPASGNPDNRQHDVWSLEIGEGEPRVSPAPGSEPPRIRPPARGRAADDTRRAGPSACMPRLCGSGRAALPTCGDGQVRRRNRNG</sequence>
<accession>A0A804LYR3</accession>
<feature type="region of interest" description="Disordered" evidence="1">
    <location>
        <begin position="62"/>
        <end position="155"/>
    </location>
</feature>
<protein>
    <submittedName>
        <fullName evidence="2">Uncharacterized protein</fullName>
    </submittedName>
</protein>
<dbReference type="EnsemblPlants" id="Zm00001eb046030_T001">
    <property type="protein sequence ID" value="Zm00001eb046030_P001"/>
    <property type="gene ID" value="Zm00001eb046030"/>
</dbReference>
<name>A0A804LYR3_MAIZE</name>
<evidence type="ECO:0000313" key="3">
    <source>
        <dbReference type="Proteomes" id="UP000007305"/>
    </source>
</evidence>
<dbReference type="Proteomes" id="UP000007305">
    <property type="component" value="Chromosome 1"/>
</dbReference>
<dbReference type="AlphaFoldDB" id="A0A804LYR3"/>
<evidence type="ECO:0000256" key="1">
    <source>
        <dbReference type="SAM" id="MobiDB-lite"/>
    </source>
</evidence>
<reference evidence="2" key="2">
    <citation type="submission" date="2019-07" db="EMBL/GenBank/DDBJ databases">
        <authorList>
            <person name="Seetharam A."/>
            <person name="Woodhouse M."/>
            <person name="Cannon E."/>
        </authorList>
    </citation>
    <scope>NUCLEOTIDE SEQUENCE [LARGE SCALE GENOMIC DNA]</scope>
    <source>
        <strain evidence="2">cv. B73</strain>
    </source>
</reference>
<reference evidence="3" key="1">
    <citation type="submission" date="2015-12" db="EMBL/GenBank/DDBJ databases">
        <title>Update maize B73 reference genome by single molecule sequencing technologies.</title>
        <authorList>
            <consortium name="Maize Genome Sequencing Project"/>
            <person name="Ware D."/>
        </authorList>
    </citation>
    <scope>NUCLEOTIDE SEQUENCE [LARGE SCALE GENOMIC DNA]</scope>
    <source>
        <strain evidence="3">cv. B73</strain>
    </source>
</reference>
<dbReference type="Gramene" id="Zm00001eb046030_T001">
    <property type="protein sequence ID" value="Zm00001eb046030_P001"/>
    <property type="gene ID" value="Zm00001eb046030"/>
</dbReference>
<evidence type="ECO:0000313" key="2">
    <source>
        <dbReference type="EnsemblPlants" id="Zm00001eb046030_P001"/>
    </source>
</evidence>